<dbReference type="Gene3D" id="1.20.5.170">
    <property type="match status" value="1"/>
</dbReference>
<proteinExistence type="predicted"/>
<dbReference type="SUPFAM" id="SSF57959">
    <property type="entry name" value="Leucine zipper domain"/>
    <property type="match status" value="1"/>
</dbReference>
<dbReference type="EMBL" id="JANTQA010000033">
    <property type="protein sequence ID" value="KAJ3438254.1"/>
    <property type="molecule type" value="Genomic_DNA"/>
</dbReference>
<feature type="region of interest" description="Disordered" evidence="2">
    <location>
        <begin position="116"/>
        <end position="202"/>
    </location>
</feature>
<feature type="compositionally biased region" description="Basic residues" evidence="2">
    <location>
        <begin position="124"/>
        <end position="155"/>
    </location>
</feature>
<evidence type="ECO:0000256" key="1">
    <source>
        <dbReference type="SAM" id="Coils"/>
    </source>
</evidence>
<keyword evidence="1" id="KW-0175">Coiled coil</keyword>
<feature type="domain" description="BZIP" evidence="3">
    <location>
        <begin position="236"/>
        <end position="299"/>
    </location>
</feature>
<gene>
    <name evidence="4" type="ORF">M0812_17435</name>
</gene>
<accession>A0AAV7Z8T3</accession>
<feature type="compositionally biased region" description="Basic and acidic residues" evidence="2">
    <location>
        <begin position="172"/>
        <end position="191"/>
    </location>
</feature>
<dbReference type="GO" id="GO:0003700">
    <property type="term" value="F:DNA-binding transcription factor activity"/>
    <property type="evidence" value="ECO:0007669"/>
    <property type="project" value="InterPro"/>
</dbReference>
<sequence length="345" mass="40633">MEFGKKNNEYPFFEFAIHEQAQEQLDSNLLLPYSDFDQGFKWDFTSFDKEEKPNLSANFNSFTNTNRNLIQLPFEKLPSFSEINLIDTQITAQSNESILEATHVQDLSVLNSTTISKNETQTKTKTKPKPKTKKKPKQKKKTKNIRIKTKRQRKRTLQETQETQETLPRQQETTKDLKTKTKPEIKNKQTEETNQAEPKKRTKKVDWLNLGVNLSEKEKTLLKRLSGKKNRELSQSDRLEWKRLRDRISARHSRQKKKAYLTNLESKVSKLQKEKMETDQKLSSLELENKSLLDEINKLKQIVQIRLQNCSNQNNLTQFQINNEPPNKQRTLLNQNNKTLINLMN</sequence>
<reference evidence="4" key="1">
    <citation type="submission" date="2022-08" db="EMBL/GenBank/DDBJ databases">
        <title>Novel sulphate-reducing endosymbionts in the free-living metamonad Anaeramoeba.</title>
        <authorList>
            <person name="Jerlstrom-Hultqvist J."/>
            <person name="Cepicka I."/>
            <person name="Gallot-Lavallee L."/>
            <person name="Salas-Leiva D."/>
            <person name="Curtis B.A."/>
            <person name="Zahonova K."/>
            <person name="Pipaliya S."/>
            <person name="Dacks J."/>
            <person name="Roger A.J."/>
        </authorList>
    </citation>
    <scope>NUCLEOTIDE SEQUENCE</scope>
    <source>
        <strain evidence="4">Busselton2</strain>
    </source>
</reference>
<dbReference type="Proteomes" id="UP001146793">
    <property type="component" value="Unassembled WGS sequence"/>
</dbReference>
<feature type="coiled-coil region" evidence="1">
    <location>
        <begin position="254"/>
        <end position="302"/>
    </location>
</feature>
<evidence type="ECO:0000256" key="2">
    <source>
        <dbReference type="SAM" id="MobiDB-lite"/>
    </source>
</evidence>
<protein>
    <submittedName>
        <fullName evidence="4">Cyclic amp response element-binding protein a</fullName>
    </submittedName>
</protein>
<evidence type="ECO:0000259" key="3">
    <source>
        <dbReference type="PROSITE" id="PS50217"/>
    </source>
</evidence>
<organism evidence="4 5">
    <name type="scientific">Anaeramoeba flamelloides</name>
    <dbReference type="NCBI Taxonomy" id="1746091"/>
    <lineage>
        <taxon>Eukaryota</taxon>
        <taxon>Metamonada</taxon>
        <taxon>Anaeramoebidae</taxon>
        <taxon>Anaeramoeba</taxon>
    </lineage>
</organism>
<comment type="caution">
    <text evidence="4">The sequence shown here is derived from an EMBL/GenBank/DDBJ whole genome shotgun (WGS) entry which is preliminary data.</text>
</comment>
<dbReference type="PROSITE" id="PS50217">
    <property type="entry name" value="BZIP"/>
    <property type="match status" value="1"/>
</dbReference>
<feature type="compositionally biased region" description="Low complexity" evidence="2">
    <location>
        <begin position="158"/>
        <end position="171"/>
    </location>
</feature>
<evidence type="ECO:0000313" key="4">
    <source>
        <dbReference type="EMBL" id="KAJ3438254.1"/>
    </source>
</evidence>
<dbReference type="InterPro" id="IPR046347">
    <property type="entry name" value="bZIP_sf"/>
</dbReference>
<name>A0AAV7Z8T3_9EUKA</name>
<dbReference type="Pfam" id="PF00170">
    <property type="entry name" value="bZIP_1"/>
    <property type="match status" value="1"/>
</dbReference>
<dbReference type="SMART" id="SM00338">
    <property type="entry name" value="BRLZ"/>
    <property type="match status" value="1"/>
</dbReference>
<evidence type="ECO:0000313" key="5">
    <source>
        <dbReference type="Proteomes" id="UP001146793"/>
    </source>
</evidence>
<dbReference type="AlphaFoldDB" id="A0AAV7Z8T3"/>
<dbReference type="InterPro" id="IPR004827">
    <property type="entry name" value="bZIP"/>
</dbReference>